<accession>A0AAV7IZR3</accession>
<proteinExistence type="predicted"/>
<reference evidence="1 2" key="1">
    <citation type="journal article" date="2021" name="J. Hered.">
        <title>A chromosome-level genome assembly of the parasitoid wasp, Cotesia glomerata (Hymenoptera: Braconidae).</title>
        <authorList>
            <person name="Pinto B.J."/>
            <person name="Weis J.J."/>
            <person name="Gamble T."/>
            <person name="Ode P.J."/>
            <person name="Paul R."/>
            <person name="Zaspel J.M."/>
        </authorList>
    </citation>
    <scope>NUCLEOTIDE SEQUENCE [LARGE SCALE GENOMIC DNA]</scope>
    <source>
        <strain evidence="1">CgM1</strain>
    </source>
</reference>
<organism evidence="1 2">
    <name type="scientific">Cotesia glomerata</name>
    <name type="common">Lepidopteran parasitic wasp</name>
    <name type="synonym">Apanteles glomeratus</name>
    <dbReference type="NCBI Taxonomy" id="32391"/>
    <lineage>
        <taxon>Eukaryota</taxon>
        <taxon>Metazoa</taxon>
        <taxon>Ecdysozoa</taxon>
        <taxon>Arthropoda</taxon>
        <taxon>Hexapoda</taxon>
        <taxon>Insecta</taxon>
        <taxon>Pterygota</taxon>
        <taxon>Neoptera</taxon>
        <taxon>Endopterygota</taxon>
        <taxon>Hymenoptera</taxon>
        <taxon>Apocrita</taxon>
        <taxon>Ichneumonoidea</taxon>
        <taxon>Braconidae</taxon>
        <taxon>Microgastrinae</taxon>
        <taxon>Cotesia</taxon>
    </lineage>
</organism>
<comment type="caution">
    <text evidence="1">The sequence shown here is derived from an EMBL/GenBank/DDBJ whole genome shotgun (WGS) entry which is preliminary data.</text>
</comment>
<keyword evidence="2" id="KW-1185">Reference proteome</keyword>
<feature type="non-terminal residue" evidence="1">
    <location>
        <position position="1"/>
    </location>
</feature>
<dbReference type="AlphaFoldDB" id="A0AAV7IZR3"/>
<evidence type="ECO:0000313" key="1">
    <source>
        <dbReference type="EMBL" id="KAH0560969.1"/>
    </source>
</evidence>
<evidence type="ECO:0000313" key="2">
    <source>
        <dbReference type="Proteomes" id="UP000826195"/>
    </source>
</evidence>
<sequence>SEEVVQGEAVQGCLVNCIYGRQFTDHSQRLSRRSCPRVSSQRHLQEAVHGSQATIFKEKLSKKLSKKLSDINNNEVVLVL</sequence>
<gene>
    <name evidence="1" type="ORF">KQX54_010449</name>
</gene>
<dbReference type="Proteomes" id="UP000826195">
    <property type="component" value="Unassembled WGS sequence"/>
</dbReference>
<name>A0AAV7IZR3_COTGL</name>
<protein>
    <submittedName>
        <fullName evidence="1">Uncharacterized protein</fullName>
    </submittedName>
</protein>
<dbReference type="EMBL" id="JAHXZJ010000374">
    <property type="protein sequence ID" value="KAH0560969.1"/>
    <property type="molecule type" value="Genomic_DNA"/>
</dbReference>